<dbReference type="Pfam" id="PF00465">
    <property type="entry name" value="Fe-ADH"/>
    <property type="match status" value="1"/>
</dbReference>
<proteinExistence type="predicted"/>
<gene>
    <name evidence="4" type="ORF">CONLIGDRAFT_663454</name>
</gene>
<protein>
    <submittedName>
        <fullName evidence="4">Dehydroquinate synthase-like protein</fullName>
    </submittedName>
</protein>
<dbReference type="SUPFAM" id="SSF56796">
    <property type="entry name" value="Dehydroquinate synthase-like"/>
    <property type="match status" value="1"/>
</dbReference>
<dbReference type="InterPro" id="IPR001670">
    <property type="entry name" value="ADH_Fe/GldA"/>
</dbReference>
<sequence length="409" mass="43552">MAPAEEVLERLNPSHPYPLISHGLPYNLAIAKHLSSSLSSSKPFILISASLSRNTDALSKGMQPHTLYSEVLSLASQVRSSAADSIVVVGGGSLVDGAKAVVFALANGADTHDKLDELFKTSNLIRHRQKIDPPKSAVPEQQKPATIPLMCATTTLSAGEFSPFGAATDERTKHKQLFAEPGRQAAVIVMDPTLTLTAPGRVWLSTGLRAVDHCVESICNSAPNEAGTAAALRGLERLIPALLRTREDGGDLGARLDAQLGAMESMRPFVVYGVPVGASHGIGHQIGPYGVPHAETTCIALPAVQKFNAKVNAVRQAIVLDALWGNDEVTAVLGKYGLVRDKADLGDAVDVIIRELGFPRTLKEYGIGRDRLGNIAESSLKDALCQKNVIPLTEKEQVLEILEMCLGED</sequence>
<evidence type="ECO:0000259" key="2">
    <source>
        <dbReference type="Pfam" id="PF00465"/>
    </source>
</evidence>
<feature type="domain" description="Fe-containing alcohol dehydrogenase-like C-terminal" evidence="3">
    <location>
        <begin position="205"/>
        <end position="403"/>
    </location>
</feature>
<reference evidence="4 5" key="1">
    <citation type="submission" date="2016-10" db="EMBL/GenBank/DDBJ databases">
        <title>Draft genome sequence of Coniochaeta ligniaria NRRL30616, a lignocellulolytic fungus for bioabatement of inhibitors in plant biomass hydrolysates.</title>
        <authorList>
            <consortium name="DOE Joint Genome Institute"/>
            <person name="Jimenez D.J."/>
            <person name="Hector R.E."/>
            <person name="Riley R."/>
            <person name="Sun H."/>
            <person name="Grigoriev I.V."/>
            <person name="Van Elsas J.D."/>
            <person name="Nichols N.N."/>
        </authorList>
    </citation>
    <scope>NUCLEOTIDE SEQUENCE [LARGE SCALE GENOMIC DNA]</scope>
    <source>
        <strain evidence="4 5">NRRL 30616</strain>
    </source>
</reference>
<dbReference type="GO" id="GO:0005739">
    <property type="term" value="C:mitochondrion"/>
    <property type="evidence" value="ECO:0007669"/>
    <property type="project" value="TreeGrafter"/>
</dbReference>
<dbReference type="Gene3D" id="3.40.50.1970">
    <property type="match status" value="1"/>
</dbReference>
<accession>A0A1J7J9F9</accession>
<dbReference type="InParanoid" id="A0A1J7J9F9"/>
<keyword evidence="1" id="KW-0560">Oxidoreductase</keyword>
<dbReference type="PANTHER" id="PTHR11496">
    <property type="entry name" value="ALCOHOL DEHYDROGENASE"/>
    <property type="match status" value="1"/>
</dbReference>
<dbReference type="InterPro" id="IPR056798">
    <property type="entry name" value="ADH_Fe_C"/>
</dbReference>
<dbReference type="Gene3D" id="1.20.1090.10">
    <property type="entry name" value="Dehydroquinate synthase-like - alpha domain"/>
    <property type="match status" value="1"/>
</dbReference>
<dbReference type="STRING" id="1408157.A0A1J7J9F9"/>
<dbReference type="Proteomes" id="UP000182658">
    <property type="component" value="Unassembled WGS sequence"/>
</dbReference>
<dbReference type="Pfam" id="PF25137">
    <property type="entry name" value="ADH_Fe_C"/>
    <property type="match status" value="1"/>
</dbReference>
<dbReference type="PANTHER" id="PTHR11496:SF107">
    <property type="entry name" value="ALCOHOL DEHYDROGENASE, PUTATIVE (AFU_ORTHOLOGUE AFUA_1G06800)-RELATED"/>
    <property type="match status" value="1"/>
</dbReference>
<feature type="domain" description="Alcohol dehydrogenase iron-type/glycerol dehydrogenase GldA" evidence="2">
    <location>
        <begin position="58"/>
        <end position="192"/>
    </location>
</feature>
<evidence type="ECO:0000256" key="1">
    <source>
        <dbReference type="ARBA" id="ARBA00023002"/>
    </source>
</evidence>
<organism evidence="4 5">
    <name type="scientific">Coniochaeta ligniaria NRRL 30616</name>
    <dbReference type="NCBI Taxonomy" id="1408157"/>
    <lineage>
        <taxon>Eukaryota</taxon>
        <taxon>Fungi</taxon>
        <taxon>Dikarya</taxon>
        <taxon>Ascomycota</taxon>
        <taxon>Pezizomycotina</taxon>
        <taxon>Sordariomycetes</taxon>
        <taxon>Sordariomycetidae</taxon>
        <taxon>Coniochaetales</taxon>
        <taxon>Coniochaetaceae</taxon>
        <taxon>Coniochaeta</taxon>
    </lineage>
</organism>
<dbReference type="GO" id="GO:0046872">
    <property type="term" value="F:metal ion binding"/>
    <property type="evidence" value="ECO:0007669"/>
    <property type="project" value="InterPro"/>
</dbReference>
<evidence type="ECO:0000259" key="3">
    <source>
        <dbReference type="Pfam" id="PF25137"/>
    </source>
</evidence>
<evidence type="ECO:0000313" key="5">
    <source>
        <dbReference type="Proteomes" id="UP000182658"/>
    </source>
</evidence>
<dbReference type="CDD" id="cd08192">
    <property type="entry name" value="MAR-like"/>
    <property type="match status" value="1"/>
</dbReference>
<name>A0A1J7J9F9_9PEZI</name>
<evidence type="ECO:0000313" key="4">
    <source>
        <dbReference type="EMBL" id="OIW25820.1"/>
    </source>
</evidence>
<dbReference type="GO" id="GO:0004022">
    <property type="term" value="F:alcohol dehydrogenase (NAD+) activity"/>
    <property type="evidence" value="ECO:0007669"/>
    <property type="project" value="TreeGrafter"/>
</dbReference>
<dbReference type="InterPro" id="IPR039697">
    <property type="entry name" value="Alcohol_dehydrogenase_Fe"/>
</dbReference>
<dbReference type="AlphaFoldDB" id="A0A1J7J9F9"/>
<dbReference type="EMBL" id="KV875101">
    <property type="protein sequence ID" value="OIW25820.1"/>
    <property type="molecule type" value="Genomic_DNA"/>
</dbReference>
<keyword evidence="5" id="KW-1185">Reference proteome</keyword>
<dbReference type="OrthoDB" id="339764at2759"/>